<accession>G8QMN5</accession>
<dbReference type="InterPro" id="IPR054613">
    <property type="entry name" value="Peptidase_S78_dom"/>
</dbReference>
<dbReference type="OrthoDB" id="8617742at2"/>
<feature type="domain" description="Prohead serine protease" evidence="4">
    <location>
        <begin position="88"/>
        <end position="143"/>
    </location>
</feature>
<dbReference type="KEGG" id="dsu:Dsui_0195"/>
<sequence length="446" mass="47404">MLKKIFACLDLSKTEELEDGTLKVWGYASSEAEDSDGETITADAMKAALPDYLKWGAVREMHQPKAAGTAIEAEVQDDGKTWFGAHIVDTEAVKKVKTGVYKGFSIGGKVTERDELNKAIIKGLKLIEVSLVDRPANPEAVLTMYKAETVEDDEPAAVDQLADLLNKGEITPERLLELAKGEKTEPGSTGENPVVQPAQDDIKKGMYGVSRMADLLQSISYLAQDTEWEAQYEGDDSPLPQQLRDWLAQGAGILKAMAEEEINELLAGLQVATKAAGVDDLAKVTGGKLAKAGARFSKSTKEALGAIHKAAKDACDHLDKLGYDAEKDDEEEGADKGAKADDLAKVSAAHDDLLKAIGAAGCPEGTVAADFVKALATQRDDLQKRVQELEAKPAQGKALLKAIAKSADAGTVETDSAEKVEPIADPKGEVNEVATLIKSIHAGKAA</sequence>
<keyword evidence="3" id="KW-0378">Hydrolase</keyword>
<evidence type="ECO:0000256" key="1">
    <source>
        <dbReference type="ARBA" id="ARBA00022612"/>
    </source>
</evidence>
<dbReference type="eggNOG" id="COG3740">
    <property type="taxonomic scope" value="Bacteria"/>
</dbReference>
<evidence type="ECO:0000256" key="3">
    <source>
        <dbReference type="ARBA" id="ARBA00022801"/>
    </source>
</evidence>
<dbReference type="GO" id="GO:0008233">
    <property type="term" value="F:peptidase activity"/>
    <property type="evidence" value="ECO:0007669"/>
    <property type="project" value="UniProtKB-KW"/>
</dbReference>
<dbReference type="EMBL" id="CP003153">
    <property type="protein sequence ID" value="AEV24615.1"/>
    <property type="molecule type" value="Genomic_DNA"/>
</dbReference>
<evidence type="ECO:0000313" key="6">
    <source>
        <dbReference type="Proteomes" id="UP000005633"/>
    </source>
</evidence>
<dbReference type="GO" id="GO:0006508">
    <property type="term" value="P:proteolysis"/>
    <property type="evidence" value="ECO:0007669"/>
    <property type="project" value="UniProtKB-KW"/>
</dbReference>
<reference evidence="5 6" key="1">
    <citation type="journal article" date="2012" name="J. Bacteriol.">
        <title>Complete genome sequence of the anaerobic perchlorate-reducing bacterium Azospira suillum strain PS.</title>
        <authorList>
            <person name="Byrne-Bailey K.G."/>
            <person name="Coates J.D."/>
        </authorList>
    </citation>
    <scope>NUCLEOTIDE SEQUENCE [LARGE SCALE GENOMIC DNA]</scope>
    <source>
        <strain evidence="6">ATCC BAA-33 / DSM 13638 / PS</strain>
    </source>
</reference>
<dbReference type="AlphaFoldDB" id="G8QMN5"/>
<dbReference type="HOGENOM" id="CLU_688169_0_0_4"/>
<evidence type="ECO:0000256" key="2">
    <source>
        <dbReference type="ARBA" id="ARBA00022670"/>
    </source>
</evidence>
<keyword evidence="2 5" id="KW-0645">Protease</keyword>
<dbReference type="Pfam" id="PF04586">
    <property type="entry name" value="Peptidase_S78"/>
    <property type="match status" value="1"/>
</dbReference>
<evidence type="ECO:0000259" key="4">
    <source>
        <dbReference type="Pfam" id="PF04586"/>
    </source>
</evidence>
<gene>
    <name evidence="5" type="ordered locus">Dsui_0195</name>
</gene>
<protein>
    <submittedName>
        <fullName evidence="5">Caudovirus prohead protease</fullName>
    </submittedName>
</protein>
<proteinExistence type="predicted"/>
<evidence type="ECO:0000313" key="5">
    <source>
        <dbReference type="EMBL" id="AEV24615.1"/>
    </source>
</evidence>
<organism evidence="5 6">
    <name type="scientific">Azospira oryzae (strain ATCC BAA-33 / DSM 13638 / PS)</name>
    <name type="common">Dechlorosoma suillum</name>
    <dbReference type="NCBI Taxonomy" id="640081"/>
    <lineage>
        <taxon>Bacteria</taxon>
        <taxon>Pseudomonadati</taxon>
        <taxon>Pseudomonadota</taxon>
        <taxon>Betaproteobacteria</taxon>
        <taxon>Rhodocyclales</taxon>
        <taxon>Rhodocyclaceae</taxon>
        <taxon>Azospira</taxon>
    </lineage>
</organism>
<keyword evidence="1" id="KW-1188">Viral release from host cell</keyword>
<name>G8QMN5_AZOOP</name>
<dbReference type="STRING" id="640081.Dsui_0195"/>
<dbReference type="RefSeq" id="WP_014235317.1">
    <property type="nucleotide sequence ID" value="NC_016616.1"/>
</dbReference>
<dbReference type="Proteomes" id="UP000005633">
    <property type="component" value="Chromosome"/>
</dbReference>